<evidence type="ECO:0000313" key="3">
    <source>
        <dbReference type="EMBL" id="CAN82781.1"/>
    </source>
</evidence>
<dbReference type="Gene3D" id="3.10.10.10">
    <property type="entry name" value="HIV Type 1 Reverse Transcriptase, subunit A, domain 1"/>
    <property type="match status" value="1"/>
</dbReference>
<protein>
    <submittedName>
        <fullName evidence="3">Uncharacterized protein</fullName>
    </submittedName>
</protein>
<feature type="domain" description="Reverse transcriptase/retrotransposon-derived protein RNase H-like" evidence="2">
    <location>
        <begin position="243"/>
        <end position="289"/>
    </location>
</feature>
<dbReference type="PANTHER" id="PTHR24559">
    <property type="entry name" value="TRANSPOSON TY3-I GAG-POL POLYPROTEIN"/>
    <property type="match status" value="1"/>
</dbReference>
<dbReference type="CDD" id="cd01647">
    <property type="entry name" value="RT_LTR"/>
    <property type="match status" value="1"/>
</dbReference>
<gene>
    <name evidence="3" type="ORF">VITISV_003928</name>
</gene>
<dbReference type="Pfam" id="PF00078">
    <property type="entry name" value="RVT_1"/>
    <property type="match status" value="1"/>
</dbReference>
<dbReference type="Gene3D" id="3.30.70.270">
    <property type="match status" value="2"/>
</dbReference>
<evidence type="ECO:0000259" key="1">
    <source>
        <dbReference type="Pfam" id="PF00078"/>
    </source>
</evidence>
<accession>A5B267</accession>
<organism evidence="3">
    <name type="scientific">Vitis vinifera</name>
    <name type="common">Grape</name>
    <dbReference type="NCBI Taxonomy" id="29760"/>
    <lineage>
        <taxon>Eukaryota</taxon>
        <taxon>Viridiplantae</taxon>
        <taxon>Streptophyta</taxon>
        <taxon>Embryophyta</taxon>
        <taxon>Tracheophyta</taxon>
        <taxon>Spermatophyta</taxon>
        <taxon>Magnoliopsida</taxon>
        <taxon>eudicotyledons</taxon>
        <taxon>Gunneridae</taxon>
        <taxon>Pentapetalae</taxon>
        <taxon>rosids</taxon>
        <taxon>Vitales</taxon>
        <taxon>Vitaceae</taxon>
        <taxon>Viteae</taxon>
        <taxon>Vitis</taxon>
    </lineage>
</organism>
<dbReference type="EMBL" id="AM444018">
    <property type="protein sequence ID" value="CAN82781.1"/>
    <property type="molecule type" value="Genomic_DNA"/>
</dbReference>
<feature type="domain" description="Reverse transcriptase" evidence="1">
    <location>
        <begin position="75"/>
        <end position="171"/>
    </location>
</feature>
<dbReference type="PANTHER" id="PTHR24559:SF444">
    <property type="entry name" value="REVERSE TRANSCRIPTASE DOMAIN-CONTAINING PROTEIN"/>
    <property type="match status" value="1"/>
</dbReference>
<reference evidence="3" key="1">
    <citation type="journal article" date="2007" name="PLoS ONE">
        <title>The first genome sequence of an elite grapevine cultivar (Pinot noir Vitis vinifera L.): coping with a highly heterozygous genome.</title>
        <authorList>
            <person name="Velasco R."/>
            <person name="Zharkikh A."/>
            <person name="Troggio M."/>
            <person name="Cartwright D.A."/>
            <person name="Cestaro A."/>
            <person name="Pruss D."/>
            <person name="Pindo M."/>
            <person name="FitzGerald L.M."/>
            <person name="Vezzulli S."/>
            <person name="Reid J."/>
            <person name="Malacarne G."/>
            <person name="Iliev D."/>
            <person name="Coppola G."/>
            <person name="Wardell B."/>
            <person name="Micheletti D."/>
            <person name="Macalma T."/>
            <person name="Facci M."/>
            <person name="Mitchell J.T."/>
            <person name="Perazzolli M."/>
            <person name="Eldredge G."/>
            <person name="Gatto P."/>
            <person name="Oyzerski R."/>
            <person name="Moretto M."/>
            <person name="Gutin N."/>
            <person name="Stefanini M."/>
            <person name="Chen Y."/>
            <person name="Segala C."/>
            <person name="Davenport C."/>
            <person name="Dematte L."/>
            <person name="Mraz A."/>
            <person name="Battilana J."/>
            <person name="Stormo K."/>
            <person name="Costa F."/>
            <person name="Tao Q."/>
            <person name="Si-Ammour A."/>
            <person name="Harkins T."/>
            <person name="Lackey A."/>
            <person name="Perbost C."/>
            <person name="Taillon B."/>
            <person name="Stella A."/>
            <person name="Solovyev V."/>
            <person name="Fawcett J.A."/>
            <person name="Sterck L."/>
            <person name="Vandepoele K."/>
            <person name="Grando S.M."/>
            <person name="Toppo S."/>
            <person name="Moser C."/>
            <person name="Lanchbury J."/>
            <person name="Bogden R."/>
            <person name="Skolnick M."/>
            <person name="Sgaramella V."/>
            <person name="Bhatnagar S.K."/>
            <person name="Fontana P."/>
            <person name="Gutin A."/>
            <person name="Van de Peer Y."/>
            <person name="Salamini F."/>
            <person name="Viola R."/>
        </authorList>
    </citation>
    <scope>NUCLEOTIDE SEQUENCE</scope>
</reference>
<name>A5B267_VITVI</name>
<dbReference type="SUPFAM" id="SSF56672">
    <property type="entry name" value="DNA/RNA polymerases"/>
    <property type="match status" value="1"/>
</dbReference>
<sequence length="292" mass="33906">MHYIHGGPVDDRYDSKWKRQRLLHVNVVLPDQASPVTLSLQFSVVEDLSPFNAIMGRAWLHRMKVVYSTYHQMIDQIVDATAGHEMISFLGAFSGYHQIPMFHPDEKKTTFVTPYGLYYYKVMSFGLKNVGATYQRLMIKIFKPLIGRTVEVYFDDIVVKNETRVEHMQHLMWAYNMKLNLDKGIEANPGQIKAVLETPAPNSKKKLQRHIGRLIALGRFIARFTDKMKPFFLTLRGASTFDWTDECKQTFEVVKHYLTEPPILSSPKSNEQFYMYLVVSDCAVNAILFWHM</sequence>
<dbReference type="InterPro" id="IPR000477">
    <property type="entry name" value="RT_dom"/>
</dbReference>
<evidence type="ECO:0000259" key="2">
    <source>
        <dbReference type="Pfam" id="PF17919"/>
    </source>
</evidence>
<proteinExistence type="predicted"/>
<dbReference type="InterPro" id="IPR053134">
    <property type="entry name" value="RNA-dir_DNA_polymerase"/>
</dbReference>
<dbReference type="Pfam" id="PF17919">
    <property type="entry name" value="RT_RNaseH_2"/>
    <property type="match status" value="1"/>
</dbReference>
<dbReference type="InterPro" id="IPR043502">
    <property type="entry name" value="DNA/RNA_pol_sf"/>
</dbReference>
<dbReference type="AlphaFoldDB" id="A5B267"/>
<dbReference type="InterPro" id="IPR041577">
    <property type="entry name" value="RT_RNaseH_2"/>
</dbReference>
<dbReference type="InterPro" id="IPR043128">
    <property type="entry name" value="Rev_trsase/Diguanyl_cyclase"/>
</dbReference>